<evidence type="ECO:0000256" key="7">
    <source>
        <dbReference type="ARBA" id="ARBA00023128"/>
    </source>
</evidence>
<dbReference type="GO" id="GO:0005743">
    <property type="term" value="C:mitochondrial inner membrane"/>
    <property type="evidence" value="ECO:0007669"/>
    <property type="project" value="TreeGrafter"/>
</dbReference>
<sequence length="345" mass="39015">MTYIQDNSKEMRTFKLDEPEHDMGKYFGRVQHFFNVFNPMNSLYTNDQVSSMQKQLEKQRQLEREEATYGRSVMLTEAEIKQLRKWKTIVNASIHPDTNQPVPWVMRMCAFVPTNLPIIFGMLMTPPTPMNTAFWQWINQTYNAGMNFGNRNASSQQTTSDILFGYTAAVTSSITISVGLRKLSHNMTKGLQGGMAVLATSIISYLAVASAGFLNTYCMRMGEMKRGIKIFDESGEAMGISQECARKAVLQTSFSRMALSFPIFILPGVSMALLDKFKMIPKSRGPKTLLELTVIAFSLWIALPISVSLFPPRGEVKSNEIEQEFATMKNSKGQIVEKYYYNKGL</sequence>
<name>A0A077ZRI0_STYLE</name>
<evidence type="ECO:0000256" key="1">
    <source>
        <dbReference type="ARBA" id="ARBA00004225"/>
    </source>
</evidence>
<protein>
    <submittedName>
        <fullName evidence="10">Mitochondrial tricarboxylate carrier family</fullName>
    </submittedName>
</protein>
<reference evidence="10 11" key="1">
    <citation type="submission" date="2014-06" db="EMBL/GenBank/DDBJ databases">
        <authorList>
            <person name="Swart Estienne"/>
        </authorList>
    </citation>
    <scope>NUCLEOTIDE SEQUENCE [LARGE SCALE GENOMIC DNA]</scope>
    <source>
        <strain evidence="10 11">130c</strain>
    </source>
</reference>
<dbReference type="AlphaFoldDB" id="A0A077ZRI0"/>
<evidence type="ECO:0000256" key="9">
    <source>
        <dbReference type="SAM" id="Phobius"/>
    </source>
</evidence>
<keyword evidence="5" id="KW-0029">Amino-acid transport</keyword>
<keyword evidence="11" id="KW-1185">Reference proteome</keyword>
<dbReference type="GO" id="GO:0006865">
    <property type="term" value="P:amino acid transport"/>
    <property type="evidence" value="ECO:0007669"/>
    <property type="project" value="UniProtKB-KW"/>
</dbReference>
<dbReference type="Proteomes" id="UP000039865">
    <property type="component" value="Unassembled WGS sequence"/>
</dbReference>
<evidence type="ECO:0000256" key="6">
    <source>
        <dbReference type="ARBA" id="ARBA00022989"/>
    </source>
</evidence>
<dbReference type="PANTHER" id="PTHR11153:SF6">
    <property type="entry name" value="SIDEROFLEXIN-5"/>
    <property type="match status" value="1"/>
</dbReference>
<feature type="transmembrane region" description="Helical" evidence="9">
    <location>
        <begin position="289"/>
        <end position="310"/>
    </location>
</feature>
<dbReference type="Pfam" id="PF03820">
    <property type="entry name" value="SFXNs"/>
    <property type="match status" value="1"/>
</dbReference>
<organism evidence="10 11">
    <name type="scientific">Stylonychia lemnae</name>
    <name type="common">Ciliate</name>
    <dbReference type="NCBI Taxonomy" id="5949"/>
    <lineage>
        <taxon>Eukaryota</taxon>
        <taxon>Sar</taxon>
        <taxon>Alveolata</taxon>
        <taxon>Ciliophora</taxon>
        <taxon>Intramacronucleata</taxon>
        <taxon>Spirotrichea</taxon>
        <taxon>Stichotrichia</taxon>
        <taxon>Sporadotrichida</taxon>
        <taxon>Oxytrichidae</taxon>
        <taxon>Stylonychinae</taxon>
        <taxon>Stylonychia</taxon>
    </lineage>
</organism>
<evidence type="ECO:0000313" key="11">
    <source>
        <dbReference type="Proteomes" id="UP000039865"/>
    </source>
</evidence>
<feature type="transmembrane region" description="Helical" evidence="9">
    <location>
        <begin position="163"/>
        <end position="183"/>
    </location>
</feature>
<keyword evidence="8 9" id="KW-0472">Membrane</keyword>
<dbReference type="GO" id="GO:0015075">
    <property type="term" value="F:monoatomic ion transmembrane transporter activity"/>
    <property type="evidence" value="ECO:0007669"/>
    <property type="project" value="InterPro"/>
</dbReference>
<proteinExistence type="inferred from homology"/>
<comment type="subcellular location">
    <subcellularLocation>
        <location evidence="1">Mitochondrion membrane</location>
        <topology evidence="1">Multi-pass membrane protein</topology>
    </subcellularLocation>
</comment>
<evidence type="ECO:0000313" key="10">
    <source>
        <dbReference type="EMBL" id="CDW72523.1"/>
    </source>
</evidence>
<feature type="transmembrane region" description="Helical" evidence="9">
    <location>
        <begin position="195"/>
        <end position="214"/>
    </location>
</feature>
<dbReference type="GO" id="GO:1990542">
    <property type="term" value="P:mitochondrial transmembrane transport"/>
    <property type="evidence" value="ECO:0007669"/>
    <property type="project" value="TreeGrafter"/>
</dbReference>
<dbReference type="EMBL" id="CCKQ01001417">
    <property type="protein sequence ID" value="CDW72523.1"/>
    <property type="molecule type" value="Genomic_DNA"/>
</dbReference>
<dbReference type="PANTHER" id="PTHR11153">
    <property type="entry name" value="SIDEROFLEXIN"/>
    <property type="match status" value="1"/>
</dbReference>
<comment type="similarity">
    <text evidence="2">Belongs to the sideroflexin family.</text>
</comment>
<evidence type="ECO:0000256" key="5">
    <source>
        <dbReference type="ARBA" id="ARBA00022970"/>
    </source>
</evidence>
<evidence type="ECO:0000256" key="8">
    <source>
        <dbReference type="ARBA" id="ARBA00023136"/>
    </source>
</evidence>
<evidence type="ECO:0000256" key="4">
    <source>
        <dbReference type="ARBA" id="ARBA00022692"/>
    </source>
</evidence>
<accession>A0A077ZRI0</accession>
<dbReference type="OrthoDB" id="6608471at2759"/>
<keyword evidence="6 9" id="KW-1133">Transmembrane helix</keyword>
<keyword evidence="4 9" id="KW-0812">Transmembrane</keyword>
<evidence type="ECO:0000256" key="2">
    <source>
        <dbReference type="ARBA" id="ARBA00005974"/>
    </source>
</evidence>
<gene>
    <name evidence="10" type="primary">Contig16894.g17994</name>
    <name evidence="10" type="ORF">STYLEM_1485</name>
</gene>
<keyword evidence="3" id="KW-0813">Transport</keyword>
<dbReference type="InParanoid" id="A0A077ZRI0"/>
<feature type="transmembrane region" description="Helical" evidence="9">
    <location>
        <begin position="257"/>
        <end position="277"/>
    </location>
</feature>
<evidence type="ECO:0000256" key="3">
    <source>
        <dbReference type="ARBA" id="ARBA00022448"/>
    </source>
</evidence>
<keyword evidence="7" id="KW-0496">Mitochondrion</keyword>
<dbReference type="InterPro" id="IPR004686">
    <property type="entry name" value="Mtc"/>
</dbReference>
<dbReference type="OMA" id="GTTIFWQ"/>